<evidence type="ECO:0000256" key="14">
    <source>
        <dbReference type="ARBA" id="ARBA00038036"/>
    </source>
</evidence>
<feature type="binding site" evidence="16">
    <location>
        <position position="180"/>
    </location>
    <ligand>
        <name>substrate</name>
    </ligand>
</feature>
<keyword evidence="7 16" id="KW-0963">Cytoplasm</keyword>
<feature type="binding site" evidence="16">
    <location>
        <position position="123"/>
    </location>
    <ligand>
        <name>K(+)</name>
        <dbReference type="ChEBI" id="CHEBI:29103"/>
    </ligand>
</feature>
<evidence type="ECO:0000256" key="15">
    <source>
        <dbReference type="ARBA" id="ARBA00040883"/>
    </source>
</evidence>
<feature type="binding site" evidence="16">
    <location>
        <begin position="6"/>
        <end position="13"/>
    </location>
    <ligand>
        <name>ATP</name>
        <dbReference type="ChEBI" id="CHEBI:30616"/>
    </ligand>
</feature>
<keyword evidence="10 16" id="KW-0418">Kinase</keyword>
<evidence type="ECO:0000256" key="3">
    <source>
        <dbReference type="ARBA" id="ARBA00004496"/>
    </source>
</evidence>
<dbReference type="RefSeq" id="WP_173289993.1">
    <property type="nucleotide sequence ID" value="NZ_AP021888.1"/>
</dbReference>
<dbReference type="EC" id="2.7.1.33" evidence="6 16"/>
<dbReference type="AlphaFoldDB" id="A0A6F8PK81"/>
<reference evidence="18" key="1">
    <citation type="submission" date="2019-11" db="EMBL/GenBank/DDBJ databases">
        <title>Isolation and characterization of two novel species in the genus Thiomicrorhabdus.</title>
        <authorList>
            <person name="Mochizuki J."/>
            <person name="Kojima H."/>
            <person name="Fukui M."/>
        </authorList>
    </citation>
    <scope>NUCLEOTIDE SEQUENCE [LARGE SCALE GENOMIC DNA]</scope>
    <source>
        <strain evidence="18">AkT22</strain>
    </source>
</reference>
<gene>
    <name evidence="16 17" type="primary">coaX</name>
    <name evidence="17" type="ORF">THMIRHAT_02510</name>
</gene>
<dbReference type="InterPro" id="IPR043129">
    <property type="entry name" value="ATPase_NBD"/>
</dbReference>
<evidence type="ECO:0000256" key="2">
    <source>
        <dbReference type="ARBA" id="ARBA00001958"/>
    </source>
</evidence>
<dbReference type="CDD" id="cd24015">
    <property type="entry name" value="ASKHA_NBD_PanK-III"/>
    <property type="match status" value="1"/>
</dbReference>
<keyword evidence="9 16" id="KW-0547">Nucleotide-binding</keyword>
<dbReference type="GO" id="GO:0015937">
    <property type="term" value="P:coenzyme A biosynthetic process"/>
    <property type="evidence" value="ECO:0007669"/>
    <property type="project" value="UniProtKB-UniRule"/>
</dbReference>
<evidence type="ECO:0000256" key="13">
    <source>
        <dbReference type="ARBA" id="ARBA00022993"/>
    </source>
</evidence>
<keyword evidence="8 16" id="KW-0808">Transferase</keyword>
<evidence type="ECO:0000256" key="9">
    <source>
        <dbReference type="ARBA" id="ARBA00022741"/>
    </source>
</evidence>
<name>A0A6F8PK81_9GAMM</name>
<organism evidence="17 18">
    <name type="scientific">Thiosulfativibrio zosterae</name>
    <dbReference type="NCBI Taxonomy" id="2675053"/>
    <lineage>
        <taxon>Bacteria</taxon>
        <taxon>Pseudomonadati</taxon>
        <taxon>Pseudomonadota</taxon>
        <taxon>Gammaproteobacteria</taxon>
        <taxon>Thiotrichales</taxon>
        <taxon>Piscirickettsiaceae</taxon>
        <taxon>Thiosulfativibrio</taxon>
    </lineage>
</organism>
<dbReference type="PANTHER" id="PTHR34265:SF1">
    <property type="entry name" value="TYPE III PANTOTHENATE KINASE"/>
    <property type="match status" value="1"/>
</dbReference>
<feature type="binding site" evidence="16">
    <location>
        <begin position="101"/>
        <end position="104"/>
    </location>
    <ligand>
        <name>substrate</name>
    </ligand>
</feature>
<comment type="pathway">
    <text evidence="4 16">Cofactor biosynthesis; coenzyme A biosynthesis; CoA from (R)-pantothenate: step 1/5.</text>
</comment>
<keyword evidence="13 16" id="KW-0173">Coenzyme A biosynthesis</keyword>
<dbReference type="EMBL" id="AP021888">
    <property type="protein sequence ID" value="BBP42505.1"/>
    <property type="molecule type" value="Genomic_DNA"/>
</dbReference>
<comment type="catalytic activity">
    <reaction evidence="1 16">
        <text>(R)-pantothenate + ATP = (R)-4'-phosphopantothenate + ADP + H(+)</text>
        <dbReference type="Rhea" id="RHEA:16373"/>
        <dbReference type="ChEBI" id="CHEBI:10986"/>
        <dbReference type="ChEBI" id="CHEBI:15378"/>
        <dbReference type="ChEBI" id="CHEBI:29032"/>
        <dbReference type="ChEBI" id="CHEBI:30616"/>
        <dbReference type="ChEBI" id="CHEBI:456216"/>
        <dbReference type="EC" id="2.7.1.33"/>
    </reaction>
</comment>
<dbReference type="PANTHER" id="PTHR34265">
    <property type="entry name" value="TYPE III PANTOTHENATE KINASE"/>
    <property type="match status" value="1"/>
</dbReference>
<evidence type="ECO:0000256" key="10">
    <source>
        <dbReference type="ARBA" id="ARBA00022777"/>
    </source>
</evidence>
<feature type="binding site" evidence="16">
    <location>
        <position position="94"/>
    </location>
    <ligand>
        <name>substrate</name>
    </ligand>
</feature>
<dbReference type="GO" id="GO:0005524">
    <property type="term" value="F:ATP binding"/>
    <property type="evidence" value="ECO:0007669"/>
    <property type="project" value="UniProtKB-UniRule"/>
</dbReference>
<dbReference type="HAMAP" id="MF_01274">
    <property type="entry name" value="Pantothen_kinase_3"/>
    <property type="match status" value="1"/>
</dbReference>
<keyword evidence="18" id="KW-1185">Reference proteome</keyword>
<keyword evidence="16" id="KW-0479">Metal-binding</keyword>
<dbReference type="GO" id="GO:0004594">
    <property type="term" value="F:pantothenate kinase activity"/>
    <property type="evidence" value="ECO:0007669"/>
    <property type="project" value="UniProtKB-UniRule"/>
</dbReference>
<keyword evidence="12 16" id="KW-0630">Potassium</keyword>
<evidence type="ECO:0000256" key="16">
    <source>
        <dbReference type="HAMAP-Rule" id="MF_01274"/>
    </source>
</evidence>
<dbReference type="Proteomes" id="UP000501466">
    <property type="component" value="Chromosome"/>
</dbReference>
<dbReference type="GO" id="GO:0005737">
    <property type="term" value="C:cytoplasm"/>
    <property type="evidence" value="ECO:0007669"/>
    <property type="project" value="UniProtKB-SubCell"/>
</dbReference>
<proteinExistence type="inferred from homology"/>
<evidence type="ECO:0000256" key="1">
    <source>
        <dbReference type="ARBA" id="ARBA00001206"/>
    </source>
</evidence>
<comment type="subunit">
    <text evidence="5 16">Homodimer.</text>
</comment>
<comment type="subcellular location">
    <subcellularLocation>
        <location evidence="3 16">Cytoplasm</location>
    </subcellularLocation>
</comment>
<dbReference type="GO" id="GO:0046872">
    <property type="term" value="F:metal ion binding"/>
    <property type="evidence" value="ECO:0007669"/>
    <property type="project" value="UniProtKB-KW"/>
</dbReference>
<feature type="binding site" evidence="16">
    <location>
        <position position="126"/>
    </location>
    <ligand>
        <name>ATP</name>
        <dbReference type="ChEBI" id="CHEBI:30616"/>
    </ligand>
</feature>
<evidence type="ECO:0000313" key="17">
    <source>
        <dbReference type="EMBL" id="BBP42505.1"/>
    </source>
</evidence>
<comment type="similarity">
    <text evidence="14 16">Belongs to the type III pantothenate kinase family.</text>
</comment>
<evidence type="ECO:0000256" key="12">
    <source>
        <dbReference type="ARBA" id="ARBA00022958"/>
    </source>
</evidence>
<dbReference type="Gene3D" id="3.30.420.40">
    <property type="match status" value="2"/>
</dbReference>
<dbReference type="SUPFAM" id="SSF53067">
    <property type="entry name" value="Actin-like ATPase domain"/>
    <property type="match status" value="2"/>
</dbReference>
<dbReference type="InterPro" id="IPR004619">
    <property type="entry name" value="Type_III_PanK"/>
</dbReference>
<evidence type="ECO:0000256" key="7">
    <source>
        <dbReference type="ARBA" id="ARBA00022490"/>
    </source>
</evidence>
<dbReference type="Pfam" id="PF03309">
    <property type="entry name" value="Pan_kinase"/>
    <property type="match status" value="1"/>
</dbReference>
<sequence length="249" mass="27097">MSLLIELGNTRVKASILSKKSYEYLGSFPIEWLEEESLTELFSLQGHKFTRVFISSVGHSRIEFLLNSKVKSEFEIFPHMITTQPECCGVLNGYQDFKKLGVDRWLAILGACASSTMPTFIVDAGTALTIDVVIDKKHLGGLITPGLRLQHESLAAGGENLSMTLLGVNDSNEGLLGNSTAAAIHGGCLYMTSAYINNLLADLEAETGRLFECVGTGGDFLTLAPLLDKPFNYIEDLTLIGMSEIINKV</sequence>
<protein>
    <recommendedName>
        <fullName evidence="15 16">Type III pantothenate kinase</fullName>
        <ecNumber evidence="6 16">2.7.1.33</ecNumber>
    </recommendedName>
    <alternativeName>
        <fullName evidence="16">PanK-III</fullName>
    </alternativeName>
    <alternativeName>
        <fullName evidence="16">Pantothenic acid kinase</fullName>
    </alternativeName>
</protein>
<dbReference type="NCBIfam" id="TIGR00671">
    <property type="entry name" value="baf"/>
    <property type="match status" value="1"/>
</dbReference>
<comment type="cofactor">
    <cofactor evidence="16">
        <name>NH4(+)</name>
        <dbReference type="ChEBI" id="CHEBI:28938"/>
    </cofactor>
    <cofactor evidence="16">
        <name>K(+)</name>
        <dbReference type="ChEBI" id="CHEBI:29103"/>
    </cofactor>
    <text evidence="16">A monovalent cation. Ammonium or potassium.</text>
</comment>
<evidence type="ECO:0000313" key="18">
    <source>
        <dbReference type="Proteomes" id="UP000501466"/>
    </source>
</evidence>
<dbReference type="KEGG" id="tzo:THMIRHAT_02510"/>
<accession>A0A6F8PK81</accession>
<evidence type="ECO:0000256" key="6">
    <source>
        <dbReference type="ARBA" id="ARBA00012102"/>
    </source>
</evidence>
<evidence type="ECO:0000256" key="4">
    <source>
        <dbReference type="ARBA" id="ARBA00005225"/>
    </source>
</evidence>
<evidence type="ECO:0000256" key="11">
    <source>
        <dbReference type="ARBA" id="ARBA00022840"/>
    </source>
</evidence>
<comment type="function">
    <text evidence="16">Catalyzes the phosphorylation of pantothenate (Pan), the first step in CoA biosynthesis.</text>
</comment>
<dbReference type="UniPathway" id="UPA00241">
    <property type="reaction ID" value="UER00352"/>
</dbReference>
<keyword evidence="11 16" id="KW-0067">ATP-binding</keyword>
<evidence type="ECO:0000256" key="8">
    <source>
        <dbReference type="ARBA" id="ARBA00022679"/>
    </source>
</evidence>
<evidence type="ECO:0000256" key="5">
    <source>
        <dbReference type="ARBA" id="ARBA00011738"/>
    </source>
</evidence>
<comment type="cofactor">
    <cofactor evidence="2">
        <name>K(+)</name>
        <dbReference type="ChEBI" id="CHEBI:29103"/>
    </cofactor>
</comment>
<feature type="active site" description="Proton acceptor" evidence="16">
    <location>
        <position position="103"/>
    </location>
</feature>